<dbReference type="Proteomes" id="UP000243799">
    <property type="component" value="Unassembled WGS sequence"/>
</dbReference>
<gene>
    <name evidence="2" type="ORF">SAMN05216266_103269</name>
</gene>
<keyword evidence="2" id="KW-0418">Kinase</keyword>
<keyword evidence="3" id="KW-1185">Reference proteome</keyword>
<accession>A0A1I0XJB4</accession>
<organism evidence="2 3">
    <name type="scientific">Amycolatopsis marina</name>
    <dbReference type="NCBI Taxonomy" id="490629"/>
    <lineage>
        <taxon>Bacteria</taxon>
        <taxon>Bacillati</taxon>
        <taxon>Actinomycetota</taxon>
        <taxon>Actinomycetes</taxon>
        <taxon>Pseudonocardiales</taxon>
        <taxon>Pseudonocardiaceae</taxon>
        <taxon>Amycolatopsis</taxon>
    </lineage>
</organism>
<dbReference type="OrthoDB" id="3694612at2"/>
<dbReference type="EMBL" id="FOKG01000003">
    <property type="protein sequence ID" value="SFB01199.1"/>
    <property type="molecule type" value="Genomic_DNA"/>
</dbReference>
<evidence type="ECO:0000313" key="2">
    <source>
        <dbReference type="EMBL" id="SFB01199.1"/>
    </source>
</evidence>
<dbReference type="AlphaFoldDB" id="A0A1I0XJB4"/>
<dbReference type="Pfam" id="PF13581">
    <property type="entry name" value="HATPase_c_2"/>
    <property type="match status" value="1"/>
</dbReference>
<dbReference type="InterPro" id="IPR036890">
    <property type="entry name" value="HATPase_C_sf"/>
</dbReference>
<dbReference type="STRING" id="490629.SAMN05216266_103269"/>
<proteinExistence type="predicted"/>
<dbReference type="InterPro" id="IPR003594">
    <property type="entry name" value="HATPase_dom"/>
</dbReference>
<name>A0A1I0XJB4_9PSEU</name>
<feature type="domain" description="Histidine kinase/HSP90-like ATPase" evidence="1">
    <location>
        <begin position="20"/>
        <end position="86"/>
    </location>
</feature>
<dbReference type="Gene3D" id="3.30.565.10">
    <property type="entry name" value="Histidine kinase-like ATPase, C-terminal domain"/>
    <property type="match status" value="1"/>
</dbReference>
<evidence type="ECO:0000259" key="1">
    <source>
        <dbReference type="Pfam" id="PF13581"/>
    </source>
</evidence>
<protein>
    <submittedName>
        <fullName evidence="2">Serine/threonine-protein kinase RsbW</fullName>
    </submittedName>
</protein>
<sequence>MGPPSQGVATKDDIELRLGAELEHLPLIRSLASSIAMRADFDLDMIADLKLAVDEACSTLIVRAVPETRMVCRFALGKGELRFTVSVVTARDTPPSTKSFGWQVLTTLTDSASSWIEGHTGNGQASWVYVELTKRRPETSG</sequence>
<keyword evidence="2" id="KW-0808">Transferase</keyword>
<evidence type="ECO:0000313" key="3">
    <source>
        <dbReference type="Proteomes" id="UP000243799"/>
    </source>
</evidence>
<dbReference type="GO" id="GO:0016301">
    <property type="term" value="F:kinase activity"/>
    <property type="evidence" value="ECO:0007669"/>
    <property type="project" value="UniProtKB-KW"/>
</dbReference>
<reference evidence="3" key="1">
    <citation type="submission" date="2016-10" db="EMBL/GenBank/DDBJ databases">
        <authorList>
            <person name="Varghese N."/>
            <person name="Submissions S."/>
        </authorList>
    </citation>
    <scope>NUCLEOTIDE SEQUENCE [LARGE SCALE GENOMIC DNA]</scope>
    <source>
        <strain evidence="3">CGMCC 4.3568</strain>
    </source>
</reference>